<dbReference type="InterPro" id="IPR004038">
    <property type="entry name" value="Ribosomal_eL8/eL30/eS12/Gad45"/>
</dbReference>
<feature type="domain" description="Ribosomal protein eL8/eL30/eS12/Gadd45" evidence="3">
    <location>
        <begin position="18"/>
        <end position="65"/>
    </location>
</feature>
<dbReference type="HOGENOM" id="CLU_130502_0_1_1"/>
<evidence type="ECO:0000256" key="2">
    <source>
        <dbReference type="ARBA" id="ARBA00023274"/>
    </source>
</evidence>
<dbReference type="GO" id="GO:0005840">
    <property type="term" value="C:ribosome"/>
    <property type="evidence" value="ECO:0007669"/>
    <property type="project" value="UniProtKB-KW"/>
</dbReference>
<name>G3VTR1_SARHA</name>
<dbReference type="InterPro" id="IPR039109">
    <property type="entry name" value="Ribosomal_eL30-like"/>
</dbReference>
<dbReference type="PANTHER" id="PTHR11449">
    <property type="entry name" value="RIBOSOMAL PROTEIN L30"/>
    <property type="match status" value="1"/>
</dbReference>
<dbReference type="Ensembl" id="ENSSHAT00000006623.2">
    <property type="protein sequence ID" value="ENSSHAP00000006566.2"/>
    <property type="gene ID" value="ENSSHAG00000005714.2"/>
</dbReference>
<evidence type="ECO:0000256" key="1">
    <source>
        <dbReference type="ARBA" id="ARBA00022980"/>
    </source>
</evidence>
<reference evidence="4 5" key="1">
    <citation type="journal article" date="2011" name="Proc. Natl. Acad. Sci. U.S.A.">
        <title>Genetic diversity and population structure of the endangered marsupial Sarcophilus harrisii (Tasmanian devil).</title>
        <authorList>
            <person name="Miller W."/>
            <person name="Hayes V.M."/>
            <person name="Ratan A."/>
            <person name="Petersen D.C."/>
            <person name="Wittekindt N.E."/>
            <person name="Miller J."/>
            <person name="Walenz B."/>
            <person name="Knight J."/>
            <person name="Qi J."/>
            <person name="Zhao F."/>
            <person name="Wang Q."/>
            <person name="Bedoya-Reina O.C."/>
            <person name="Katiyar N."/>
            <person name="Tomsho L.P."/>
            <person name="Kasson L.M."/>
            <person name="Hardie R.A."/>
            <person name="Woodbridge P."/>
            <person name="Tindall E.A."/>
            <person name="Bertelsen M.F."/>
            <person name="Dixon D."/>
            <person name="Pyecroft S."/>
            <person name="Helgen K.M."/>
            <person name="Lesk A.M."/>
            <person name="Pringle T.H."/>
            <person name="Patterson N."/>
            <person name="Zhang Y."/>
            <person name="Kreiss A."/>
            <person name="Woods G.M."/>
            <person name="Jones M.E."/>
            <person name="Schuster S.C."/>
        </authorList>
    </citation>
    <scope>NUCLEOTIDE SEQUENCE [LARGE SCALE GENOMIC DNA]</scope>
</reference>
<evidence type="ECO:0000313" key="4">
    <source>
        <dbReference type="Ensembl" id="ENSSHAP00000006566.2"/>
    </source>
</evidence>
<dbReference type="Pfam" id="PF01248">
    <property type="entry name" value="Ribosomal_L7Ae"/>
    <property type="match status" value="1"/>
</dbReference>
<evidence type="ECO:0000259" key="3">
    <source>
        <dbReference type="Pfam" id="PF01248"/>
    </source>
</evidence>
<sequence length="78" mass="9019">MVAAKKMKNSLEFISFSLPLVMKSRKYVLEHKQIQKMITQDKAKLVMLANNCPDLRISEIKYFSMLAKLENITIEATI</sequence>
<dbReference type="eggNOG" id="KOG2988">
    <property type="taxonomic scope" value="Eukaryota"/>
</dbReference>
<dbReference type="GO" id="GO:0003723">
    <property type="term" value="F:RNA binding"/>
    <property type="evidence" value="ECO:0007669"/>
    <property type="project" value="InterPro"/>
</dbReference>
<proteinExistence type="predicted"/>
<organism evidence="4 5">
    <name type="scientific">Sarcophilus harrisii</name>
    <name type="common">Tasmanian devil</name>
    <name type="synonym">Sarcophilus laniarius</name>
    <dbReference type="NCBI Taxonomy" id="9305"/>
    <lineage>
        <taxon>Eukaryota</taxon>
        <taxon>Metazoa</taxon>
        <taxon>Chordata</taxon>
        <taxon>Craniata</taxon>
        <taxon>Vertebrata</taxon>
        <taxon>Euteleostomi</taxon>
        <taxon>Mammalia</taxon>
        <taxon>Metatheria</taxon>
        <taxon>Dasyuromorphia</taxon>
        <taxon>Dasyuridae</taxon>
        <taxon>Sarcophilus</taxon>
    </lineage>
</organism>
<dbReference type="Proteomes" id="UP000007648">
    <property type="component" value="Unassembled WGS sequence"/>
</dbReference>
<keyword evidence="1" id="KW-0689">Ribosomal protein</keyword>
<evidence type="ECO:0000313" key="5">
    <source>
        <dbReference type="Proteomes" id="UP000007648"/>
    </source>
</evidence>
<accession>G3VTR1</accession>
<keyword evidence="2" id="KW-0687">Ribonucleoprotein</keyword>
<dbReference type="InParanoid" id="G3VTR1"/>
<dbReference type="SUPFAM" id="SSF55315">
    <property type="entry name" value="L30e-like"/>
    <property type="match status" value="1"/>
</dbReference>
<protein>
    <recommendedName>
        <fullName evidence="3">Ribosomal protein eL8/eL30/eS12/Gadd45 domain-containing protein</fullName>
    </recommendedName>
</protein>
<dbReference type="Gene3D" id="3.30.1330.30">
    <property type="match status" value="1"/>
</dbReference>
<dbReference type="AlphaFoldDB" id="G3VTR1"/>
<dbReference type="GO" id="GO:1990904">
    <property type="term" value="C:ribonucleoprotein complex"/>
    <property type="evidence" value="ECO:0007669"/>
    <property type="project" value="UniProtKB-KW"/>
</dbReference>
<dbReference type="GeneTree" id="ENSGT00390000012138"/>
<reference evidence="4" key="3">
    <citation type="submission" date="2025-09" db="UniProtKB">
        <authorList>
            <consortium name="Ensembl"/>
        </authorList>
    </citation>
    <scope>IDENTIFICATION</scope>
</reference>
<reference evidence="4" key="2">
    <citation type="submission" date="2025-08" db="UniProtKB">
        <authorList>
            <consortium name="Ensembl"/>
        </authorList>
    </citation>
    <scope>IDENTIFICATION</scope>
</reference>
<dbReference type="STRING" id="9305.ENSSHAP00000006566"/>
<keyword evidence="5" id="KW-1185">Reference proteome</keyword>
<dbReference type="InterPro" id="IPR029064">
    <property type="entry name" value="Ribosomal_eL30-like_sf"/>
</dbReference>